<feature type="transmembrane region" description="Helical" evidence="1">
    <location>
        <begin position="60"/>
        <end position="78"/>
    </location>
</feature>
<feature type="transmembrane region" description="Helical" evidence="1">
    <location>
        <begin position="12"/>
        <end position="40"/>
    </location>
</feature>
<organism evidence="2 3">
    <name type="scientific">Sporolactobacillus shoreicorticis</name>
    <dbReference type="NCBI Taxonomy" id="1923877"/>
    <lineage>
        <taxon>Bacteria</taxon>
        <taxon>Bacillati</taxon>
        <taxon>Bacillota</taxon>
        <taxon>Bacilli</taxon>
        <taxon>Bacillales</taxon>
        <taxon>Sporolactobacillaceae</taxon>
        <taxon>Sporolactobacillus</taxon>
    </lineage>
</organism>
<evidence type="ECO:0000256" key="1">
    <source>
        <dbReference type="SAM" id="Phobius"/>
    </source>
</evidence>
<dbReference type="RefSeq" id="WP_253062431.1">
    <property type="nucleotide sequence ID" value="NZ_JAMXWM010000013.1"/>
</dbReference>
<dbReference type="Proteomes" id="UP001597399">
    <property type="component" value="Unassembled WGS sequence"/>
</dbReference>
<gene>
    <name evidence="2" type="ORF">ACFSUE_08255</name>
</gene>
<evidence type="ECO:0000313" key="3">
    <source>
        <dbReference type="Proteomes" id="UP001597399"/>
    </source>
</evidence>
<proteinExistence type="predicted"/>
<accession>A0ABW5S255</accession>
<sequence>MNGLMNRVSRKVAVDIFLMLSTWMAWCLPFYFGFFILAHFVPQIQLDHNFFDGAVQASKIYMLVVGIILSLYVPVAYVRQGVTRKNMFKGMLLGMSCMAGLLSIAVQILHGFSAMI</sequence>
<evidence type="ECO:0000313" key="2">
    <source>
        <dbReference type="EMBL" id="MFD2693618.1"/>
    </source>
</evidence>
<protein>
    <submittedName>
        <fullName evidence="2">Uncharacterized protein</fullName>
    </submittedName>
</protein>
<name>A0ABW5S255_9BACL</name>
<dbReference type="EMBL" id="JBHUMQ010000018">
    <property type="protein sequence ID" value="MFD2693618.1"/>
    <property type="molecule type" value="Genomic_DNA"/>
</dbReference>
<keyword evidence="1" id="KW-0812">Transmembrane</keyword>
<feature type="transmembrane region" description="Helical" evidence="1">
    <location>
        <begin position="90"/>
        <end position="110"/>
    </location>
</feature>
<keyword evidence="3" id="KW-1185">Reference proteome</keyword>
<keyword evidence="1" id="KW-0472">Membrane</keyword>
<comment type="caution">
    <text evidence="2">The sequence shown here is derived from an EMBL/GenBank/DDBJ whole genome shotgun (WGS) entry which is preliminary data.</text>
</comment>
<reference evidence="3" key="1">
    <citation type="journal article" date="2019" name="Int. J. Syst. Evol. Microbiol.">
        <title>The Global Catalogue of Microorganisms (GCM) 10K type strain sequencing project: providing services to taxonomists for standard genome sequencing and annotation.</title>
        <authorList>
            <consortium name="The Broad Institute Genomics Platform"/>
            <consortium name="The Broad Institute Genome Sequencing Center for Infectious Disease"/>
            <person name="Wu L."/>
            <person name="Ma J."/>
        </authorList>
    </citation>
    <scope>NUCLEOTIDE SEQUENCE [LARGE SCALE GENOMIC DNA]</scope>
    <source>
        <strain evidence="3">TISTR 2466</strain>
    </source>
</reference>
<keyword evidence="1" id="KW-1133">Transmembrane helix</keyword>